<name>A0ABS5T255_9GAMM</name>
<dbReference type="Proteomes" id="UP000786875">
    <property type="component" value="Unassembled WGS sequence"/>
</dbReference>
<dbReference type="Gene3D" id="3.40.50.2000">
    <property type="entry name" value="Glycogen Phosphorylase B"/>
    <property type="match status" value="1"/>
</dbReference>
<reference evidence="3 4" key="1">
    <citation type="submission" date="2020-04" db="EMBL/GenBank/DDBJ databases">
        <title>Genome sequencing of Rosenbergiella species.</title>
        <authorList>
            <person name="Alvarez-Perez S."/>
            <person name="Lievens B."/>
        </authorList>
    </citation>
    <scope>NUCLEOTIDE SEQUENCE [LARGE SCALE GENOMIC DNA]</scope>
    <source>
        <strain evidence="3 4">CdVSA20.1</strain>
    </source>
</reference>
<evidence type="ECO:0000313" key="3">
    <source>
        <dbReference type="EMBL" id="MBT0726421.1"/>
    </source>
</evidence>
<evidence type="ECO:0000256" key="1">
    <source>
        <dbReference type="ARBA" id="ARBA00022676"/>
    </source>
</evidence>
<accession>A0ABS5T255</accession>
<keyword evidence="1" id="KW-0328">Glycosyltransferase</keyword>
<organism evidence="3 4">
    <name type="scientific">Rosenbergiella australiborealis</name>
    <dbReference type="NCBI Taxonomy" id="1544696"/>
    <lineage>
        <taxon>Bacteria</taxon>
        <taxon>Pseudomonadati</taxon>
        <taxon>Pseudomonadota</taxon>
        <taxon>Gammaproteobacteria</taxon>
        <taxon>Enterobacterales</taxon>
        <taxon>Erwiniaceae</taxon>
        <taxon>Rosenbergiella</taxon>
    </lineage>
</organism>
<gene>
    <name evidence="3" type="ORF">HGT73_03330</name>
</gene>
<keyword evidence="2" id="KW-0808">Transferase</keyword>
<evidence type="ECO:0000256" key="2">
    <source>
        <dbReference type="ARBA" id="ARBA00022679"/>
    </source>
</evidence>
<dbReference type="SUPFAM" id="SSF53756">
    <property type="entry name" value="UDP-Glycosyltransferase/glycogen phosphorylase"/>
    <property type="match status" value="1"/>
</dbReference>
<proteinExistence type="predicted"/>
<dbReference type="EMBL" id="JABBFO010000002">
    <property type="protein sequence ID" value="MBT0726421.1"/>
    <property type="molecule type" value="Genomic_DNA"/>
</dbReference>
<evidence type="ECO:0000313" key="4">
    <source>
        <dbReference type="Proteomes" id="UP000786875"/>
    </source>
</evidence>
<sequence length="357" mass="39696">MSRLISLALRIFDYKTQPLDAQNVNLVVLHIPDQIGDAMATFPLIRSLEKQQIGHLIIVASTINSPVFQALVLENTRLTVITSQFQDIATYQEITSLAHKIRQEHGVPDLCIEAMRKKNIKTLLFVKTLRAKANLQAVGLTLNCFSPVCRVASRMDQKFRAPVPMTWSILMRDAGFPVVNACFELPLATNTLQEVGEQLQGLGAYIALNLEGSIANRTFSLESARQLITLIQQVTALPIVIVHSPKKMDQMCQLVAESENVYRLSLDPSILRTAAVIKDAYLTISPDTSIVHMASAYRTPVLAVYTDFKTRWPPMENIAEIVVVGRQVSEINHNEFTEKLSRLIKRISATSTSGSDA</sequence>
<protein>
    <submittedName>
        <fullName evidence="3">Glycosyltransferase family 9 protein</fullName>
    </submittedName>
</protein>
<dbReference type="InterPro" id="IPR051199">
    <property type="entry name" value="LPS_LOS_Heptosyltrfase"/>
</dbReference>
<dbReference type="Pfam" id="PF01075">
    <property type="entry name" value="Glyco_transf_9"/>
    <property type="match status" value="1"/>
</dbReference>
<keyword evidence="4" id="KW-1185">Reference proteome</keyword>
<dbReference type="RefSeq" id="WP_214212246.1">
    <property type="nucleotide sequence ID" value="NZ_JABBFO010000002.1"/>
</dbReference>
<comment type="caution">
    <text evidence="3">The sequence shown here is derived from an EMBL/GenBank/DDBJ whole genome shotgun (WGS) entry which is preliminary data.</text>
</comment>
<dbReference type="InterPro" id="IPR002201">
    <property type="entry name" value="Glyco_trans_9"/>
</dbReference>
<dbReference type="PANTHER" id="PTHR30160">
    <property type="entry name" value="TETRAACYLDISACCHARIDE 4'-KINASE-RELATED"/>
    <property type="match status" value="1"/>
</dbReference>